<protein>
    <submittedName>
        <fullName evidence="1">Uncharacterized protein</fullName>
    </submittedName>
</protein>
<proteinExistence type="predicted"/>
<gene>
    <name evidence="1" type="ORF">LARSCL_LOCUS4554</name>
</gene>
<dbReference type="EMBL" id="CAXIEN010000037">
    <property type="protein sequence ID" value="CAL1269092.1"/>
    <property type="molecule type" value="Genomic_DNA"/>
</dbReference>
<reference evidence="1 2" key="1">
    <citation type="submission" date="2024-04" db="EMBL/GenBank/DDBJ databases">
        <authorList>
            <person name="Rising A."/>
            <person name="Reimegard J."/>
            <person name="Sonavane S."/>
            <person name="Akerstrom W."/>
            <person name="Nylinder S."/>
            <person name="Hedman E."/>
            <person name="Kallberg Y."/>
        </authorList>
    </citation>
    <scope>NUCLEOTIDE SEQUENCE [LARGE SCALE GENOMIC DNA]</scope>
</reference>
<feature type="non-terminal residue" evidence="1">
    <location>
        <position position="69"/>
    </location>
</feature>
<dbReference type="Proteomes" id="UP001497382">
    <property type="component" value="Unassembled WGS sequence"/>
</dbReference>
<dbReference type="AlphaFoldDB" id="A0AAV1ZCB1"/>
<evidence type="ECO:0000313" key="2">
    <source>
        <dbReference type="Proteomes" id="UP001497382"/>
    </source>
</evidence>
<organism evidence="1 2">
    <name type="scientific">Larinioides sclopetarius</name>
    <dbReference type="NCBI Taxonomy" id="280406"/>
    <lineage>
        <taxon>Eukaryota</taxon>
        <taxon>Metazoa</taxon>
        <taxon>Ecdysozoa</taxon>
        <taxon>Arthropoda</taxon>
        <taxon>Chelicerata</taxon>
        <taxon>Arachnida</taxon>
        <taxon>Araneae</taxon>
        <taxon>Araneomorphae</taxon>
        <taxon>Entelegynae</taxon>
        <taxon>Araneoidea</taxon>
        <taxon>Araneidae</taxon>
        <taxon>Larinioides</taxon>
    </lineage>
</organism>
<name>A0AAV1ZCB1_9ARAC</name>
<comment type="caution">
    <text evidence="1">The sequence shown here is derived from an EMBL/GenBank/DDBJ whole genome shotgun (WGS) entry which is preliminary data.</text>
</comment>
<accession>A0AAV1ZCB1</accession>
<evidence type="ECO:0000313" key="1">
    <source>
        <dbReference type="EMBL" id="CAL1269092.1"/>
    </source>
</evidence>
<sequence length="69" mass="8495">MLNLIWKKSMKWTMKPKRIMKNRKRRIQRKLLLCLSTLQKHQKWSFQVSLVGQKMGKEKLLFCWMMTTP</sequence>
<keyword evidence="2" id="KW-1185">Reference proteome</keyword>